<reference evidence="2" key="1">
    <citation type="submission" date="2020-07" db="EMBL/GenBank/DDBJ databases">
        <title>Genome sequence and genetic diversity analysis of an under-domesticated orphan crop, white fonio (Digitaria exilis).</title>
        <authorList>
            <person name="Bennetzen J.L."/>
            <person name="Chen S."/>
            <person name="Ma X."/>
            <person name="Wang X."/>
            <person name="Yssel A.E.J."/>
            <person name="Chaluvadi S.R."/>
            <person name="Johnson M."/>
            <person name="Gangashetty P."/>
            <person name="Hamidou F."/>
            <person name="Sanogo M.D."/>
            <person name="Zwaenepoel A."/>
            <person name="Wallace J."/>
            <person name="Van De Peer Y."/>
            <person name="Van Deynze A."/>
        </authorList>
    </citation>
    <scope>NUCLEOTIDE SEQUENCE</scope>
    <source>
        <tissue evidence="2">Leaves</tissue>
    </source>
</reference>
<feature type="compositionally biased region" description="Basic and acidic residues" evidence="1">
    <location>
        <begin position="1"/>
        <end position="20"/>
    </location>
</feature>
<evidence type="ECO:0000313" key="3">
    <source>
        <dbReference type="Proteomes" id="UP000636709"/>
    </source>
</evidence>
<dbReference type="AlphaFoldDB" id="A0A835BTK4"/>
<accession>A0A835BTK4</accession>
<dbReference type="Proteomes" id="UP000636709">
    <property type="component" value="Unassembled WGS sequence"/>
</dbReference>
<organism evidence="2 3">
    <name type="scientific">Digitaria exilis</name>
    <dbReference type="NCBI Taxonomy" id="1010633"/>
    <lineage>
        <taxon>Eukaryota</taxon>
        <taxon>Viridiplantae</taxon>
        <taxon>Streptophyta</taxon>
        <taxon>Embryophyta</taxon>
        <taxon>Tracheophyta</taxon>
        <taxon>Spermatophyta</taxon>
        <taxon>Magnoliopsida</taxon>
        <taxon>Liliopsida</taxon>
        <taxon>Poales</taxon>
        <taxon>Poaceae</taxon>
        <taxon>PACMAD clade</taxon>
        <taxon>Panicoideae</taxon>
        <taxon>Panicodae</taxon>
        <taxon>Paniceae</taxon>
        <taxon>Anthephorinae</taxon>
        <taxon>Digitaria</taxon>
    </lineage>
</organism>
<sequence>MDRKKEARSKMEKQDGDRLNEGGAGLSPYDNDSRDGACNELILQGLRIFERLVSSHHNRREIYSAPGVLSKITAPLYHATLVQDIKISCDWADVVDASFKVLCQLVVAPGKASRRLRREISSDKQALSNLESIILDQGDHQARRDLKMNANEILTQLALDPCISFPLETKENVISRQLSTFLENEEFVCSLYFERRYCQEDIAAKGE</sequence>
<evidence type="ECO:0000313" key="2">
    <source>
        <dbReference type="EMBL" id="KAF8711236.1"/>
    </source>
</evidence>
<evidence type="ECO:0000256" key="1">
    <source>
        <dbReference type="SAM" id="MobiDB-lite"/>
    </source>
</evidence>
<dbReference type="PANTHER" id="PTHR33115:SF25">
    <property type="entry name" value="CONDENSIN COMPLEX SUBUNIT 1 C-TERMINAL DOMAIN-CONTAINING PROTEIN"/>
    <property type="match status" value="1"/>
</dbReference>
<dbReference type="PANTHER" id="PTHR33115">
    <property type="entry name" value="ARM REPEAT SUPERFAMILY PROTEIN"/>
    <property type="match status" value="1"/>
</dbReference>
<feature type="region of interest" description="Disordered" evidence="1">
    <location>
        <begin position="1"/>
        <end position="31"/>
    </location>
</feature>
<gene>
    <name evidence="2" type="ORF">HU200_029254</name>
</gene>
<dbReference type="EMBL" id="JACEFO010001753">
    <property type="protein sequence ID" value="KAF8711236.1"/>
    <property type="molecule type" value="Genomic_DNA"/>
</dbReference>
<proteinExistence type="predicted"/>
<dbReference type="OrthoDB" id="689499at2759"/>
<name>A0A835BTK4_9POAL</name>
<protein>
    <submittedName>
        <fullName evidence="2">Uncharacterized protein</fullName>
    </submittedName>
</protein>
<comment type="caution">
    <text evidence="2">The sequence shown here is derived from an EMBL/GenBank/DDBJ whole genome shotgun (WGS) entry which is preliminary data.</text>
</comment>
<keyword evidence="3" id="KW-1185">Reference proteome</keyword>